<feature type="compositionally biased region" description="Basic and acidic residues" evidence="1">
    <location>
        <begin position="28"/>
        <end position="45"/>
    </location>
</feature>
<name>A0A0V1PUP4_9ASCO</name>
<comment type="caution">
    <text evidence="3">The sequence shown here is derived from an EMBL/GenBank/DDBJ whole genome shotgun (WGS) entry which is preliminary data.</text>
</comment>
<feature type="region of interest" description="Disordered" evidence="1">
    <location>
        <begin position="164"/>
        <end position="203"/>
    </location>
</feature>
<dbReference type="InterPro" id="IPR014729">
    <property type="entry name" value="Rossmann-like_a/b/a_fold"/>
</dbReference>
<dbReference type="Pfam" id="PF00582">
    <property type="entry name" value="Usp"/>
    <property type="match status" value="1"/>
</dbReference>
<dbReference type="Gene3D" id="3.40.50.620">
    <property type="entry name" value="HUPs"/>
    <property type="match status" value="1"/>
</dbReference>
<dbReference type="PANTHER" id="PTHR47815">
    <property type="entry name" value="UNIVERSAL STRESS PROTEIN A FAMILY PROTEIN C25B2.10"/>
    <property type="match status" value="1"/>
</dbReference>
<feature type="domain" description="UspA" evidence="2">
    <location>
        <begin position="244"/>
        <end position="378"/>
    </location>
</feature>
<evidence type="ECO:0000313" key="4">
    <source>
        <dbReference type="Proteomes" id="UP000054251"/>
    </source>
</evidence>
<feature type="region of interest" description="Disordered" evidence="1">
    <location>
        <begin position="1"/>
        <end position="86"/>
    </location>
</feature>
<reference evidence="3 4" key="1">
    <citation type="submission" date="2015-11" db="EMBL/GenBank/DDBJ databases">
        <title>The genome of Debaryomyces fabryi.</title>
        <authorList>
            <person name="Tafer H."/>
            <person name="Lopandic K."/>
        </authorList>
    </citation>
    <scope>NUCLEOTIDE SEQUENCE [LARGE SCALE GENOMIC DNA]</scope>
    <source>
        <strain evidence="3 4">CBS 789</strain>
    </source>
</reference>
<sequence>MVNFFGPPKTQSYYNPNSPIRSHPVLRHGKDKETEKDKENDKGDEKGDEDIETDSKEEKEHQTTDAHIKKGRGHKKGKDEPETETEVNTRLNALLYHTSNETVDLYKLENNSSDLLGRLYYDDYDSDALSSPDPSSPLASPNGSFTPTSDYFNSILAHTSATSPSIASTLGSPSPSPSIGSKLMGSQSSSALGSLATPGSRVRPEMKRIKSFERGISFDTSTDSHRKSLTFKVKHPHFRFRRNNKTFLAGFDNGIESLKAIEWLFDEMIVHGDTVIILQVLDEKQHEFIDKRQANKALNKIEVLNTHFKKVSLVFEVVIGKPQKLLKKAIDEYSPAMMIIGTRHYGDKANAGHSKFFSSKSSMSKHFLECALVPVIIVKPTYNYVELLQHPIESELYFQDWLSSIDISGTYTKDKHKRKTKLNFVTSLSPSSSRSSSYTDMSSLAHSERGRAIPSTKENQPFKKDIEDRGRPQAPSNKEDIPKFLLSESRSRSRSRSKSRDFSRIFGRHH</sequence>
<feature type="compositionally biased region" description="Basic and acidic residues" evidence="1">
    <location>
        <begin position="460"/>
        <end position="482"/>
    </location>
</feature>
<gene>
    <name evidence="3" type="ORF">AC631_04279</name>
</gene>
<dbReference type="GeneID" id="26841288"/>
<feature type="compositionally biased region" description="Basic and acidic residues" evidence="1">
    <location>
        <begin position="53"/>
        <end position="68"/>
    </location>
</feature>
<dbReference type="EMBL" id="LMYN01000111">
    <property type="protein sequence ID" value="KRZ99946.1"/>
    <property type="molecule type" value="Genomic_DNA"/>
</dbReference>
<accession>A0A0V1PUP4</accession>
<feature type="compositionally biased region" description="Low complexity" evidence="1">
    <location>
        <begin position="427"/>
        <end position="443"/>
    </location>
</feature>
<protein>
    <recommendedName>
        <fullName evidence="2">UspA domain-containing protein</fullName>
    </recommendedName>
</protein>
<proteinExistence type="predicted"/>
<evidence type="ECO:0000259" key="2">
    <source>
        <dbReference type="Pfam" id="PF00582"/>
    </source>
</evidence>
<evidence type="ECO:0000256" key="1">
    <source>
        <dbReference type="SAM" id="MobiDB-lite"/>
    </source>
</evidence>
<dbReference type="InterPro" id="IPR006016">
    <property type="entry name" value="UspA"/>
</dbReference>
<dbReference type="SUPFAM" id="SSF52402">
    <property type="entry name" value="Adenine nucleotide alpha hydrolases-like"/>
    <property type="match status" value="1"/>
</dbReference>
<keyword evidence="4" id="KW-1185">Reference proteome</keyword>
<dbReference type="Proteomes" id="UP000054251">
    <property type="component" value="Unassembled WGS sequence"/>
</dbReference>
<dbReference type="PANTHER" id="PTHR47815:SF1">
    <property type="entry name" value="UNIVERSAL STRESS PROTEIN A FAMILY PROTEIN C25B2.10"/>
    <property type="match status" value="1"/>
</dbReference>
<organism evidence="3 4">
    <name type="scientific">Debaryomyces fabryi</name>
    <dbReference type="NCBI Taxonomy" id="58627"/>
    <lineage>
        <taxon>Eukaryota</taxon>
        <taxon>Fungi</taxon>
        <taxon>Dikarya</taxon>
        <taxon>Ascomycota</taxon>
        <taxon>Saccharomycotina</taxon>
        <taxon>Pichiomycetes</taxon>
        <taxon>Debaryomycetaceae</taxon>
        <taxon>Debaryomyces</taxon>
    </lineage>
</organism>
<dbReference type="RefSeq" id="XP_015466049.1">
    <property type="nucleotide sequence ID" value="XM_015613108.1"/>
</dbReference>
<dbReference type="AlphaFoldDB" id="A0A0V1PUP4"/>
<dbReference type="CDD" id="cd23659">
    <property type="entry name" value="USP_At3g01520-like"/>
    <property type="match status" value="1"/>
</dbReference>
<feature type="region of interest" description="Disordered" evidence="1">
    <location>
        <begin position="426"/>
        <end position="510"/>
    </location>
</feature>
<feature type="compositionally biased region" description="Low complexity" evidence="1">
    <location>
        <begin position="185"/>
        <end position="196"/>
    </location>
</feature>
<evidence type="ECO:0000313" key="3">
    <source>
        <dbReference type="EMBL" id="KRZ99946.1"/>
    </source>
</evidence>
<feature type="compositionally biased region" description="Polar residues" evidence="1">
    <location>
        <begin position="9"/>
        <end position="20"/>
    </location>
</feature>
<dbReference type="OrthoDB" id="843225at2759"/>